<dbReference type="SUPFAM" id="SSF75625">
    <property type="entry name" value="YebC-like"/>
    <property type="match status" value="1"/>
</dbReference>
<dbReference type="InterPro" id="IPR049083">
    <property type="entry name" value="TACO1_YebC_N"/>
</dbReference>
<dbReference type="NCBIfam" id="NF009044">
    <property type="entry name" value="PRK12378.1"/>
    <property type="match status" value="1"/>
</dbReference>
<dbReference type="Gene3D" id="3.30.70.980">
    <property type="match status" value="2"/>
</dbReference>
<reference evidence="10 11" key="1">
    <citation type="submission" date="2024-08" db="EMBL/GenBank/DDBJ databases">
        <title>Whole-genome sequencing of halo(alkali)philic microorganisms from hypersaline lakes.</title>
        <authorList>
            <person name="Sorokin D.Y."/>
            <person name="Merkel A.Y."/>
            <person name="Messina E."/>
            <person name="Yakimov M."/>
        </authorList>
    </citation>
    <scope>NUCLEOTIDE SEQUENCE [LARGE SCALE GENOMIC DNA]</scope>
    <source>
        <strain evidence="10 11">AB-hyl4</strain>
    </source>
</reference>
<keyword evidence="4 6" id="KW-0238">DNA-binding</keyword>
<dbReference type="InterPro" id="IPR048300">
    <property type="entry name" value="TACO1_YebC-like_2nd/3rd_dom"/>
</dbReference>
<dbReference type="Proteomes" id="UP001575105">
    <property type="component" value="Unassembled WGS sequence"/>
</dbReference>
<proteinExistence type="inferred from homology"/>
<dbReference type="Gene3D" id="1.10.10.200">
    <property type="match status" value="1"/>
</dbReference>
<feature type="domain" description="TACO1/YebC-like second and third" evidence="8">
    <location>
        <begin position="82"/>
        <end position="239"/>
    </location>
</feature>
<feature type="region of interest" description="Disordered" evidence="7">
    <location>
        <begin position="1"/>
        <end position="21"/>
    </location>
</feature>
<dbReference type="PANTHER" id="PTHR12532">
    <property type="entry name" value="TRANSLATIONAL ACTIVATOR OF CYTOCHROME C OXIDASE 1"/>
    <property type="match status" value="1"/>
</dbReference>
<evidence type="ECO:0000256" key="7">
    <source>
        <dbReference type="SAM" id="MobiDB-lite"/>
    </source>
</evidence>
<comment type="caution">
    <text evidence="10">The sequence shown here is derived from an EMBL/GenBank/DDBJ whole genome shotgun (WGS) entry which is preliminary data.</text>
</comment>
<evidence type="ECO:0000256" key="1">
    <source>
        <dbReference type="ARBA" id="ARBA00008724"/>
    </source>
</evidence>
<evidence type="ECO:0000256" key="4">
    <source>
        <dbReference type="ARBA" id="ARBA00023125"/>
    </source>
</evidence>
<name>A0ABV4U9Z0_9BACT</name>
<keyword evidence="5 6" id="KW-0804">Transcription</keyword>
<evidence type="ECO:0000256" key="2">
    <source>
        <dbReference type="ARBA" id="ARBA00022490"/>
    </source>
</evidence>
<dbReference type="InterPro" id="IPR026564">
    <property type="entry name" value="Transcrip_reg_TACO1-like_dom3"/>
</dbReference>
<keyword evidence="3 6" id="KW-0805">Transcription regulation</keyword>
<evidence type="ECO:0000259" key="9">
    <source>
        <dbReference type="Pfam" id="PF20772"/>
    </source>
</evidence>
<protein>
    <recommendedName>
        <fullName evidence="6">Probable transcriptional regulatory protein ACERK3_12370</fullName>
    </recommendedName>
</protein>
<evidence type="ECO:0000256" key="5">
    <source>
        <dbReference type="ARBA" id="ARBA00023163"/>
    </source>
</evidence>
<dbReference type="EMBL" id="JBGUBD010000007">
    <property type="protein sequence ID" value="MFA9479078.1"/>
    <property type="molecule type" value="Genomic_DNA"/>
</dbReference>
<evidence type="ECO:0000256" key="3">
    <source>
        <dbReference type="ARBA" id="ARBA00023015"/>
    </source>
</evidence>
<gene>
    <name evidence="10" type="ORF">ACERK3_12370</name>
</gene>
<evidence type="ECO:0000259" key="8">
    <source>
        <dbReference type="Pfam" id="PF01709"/>
    </source>
</evidence>
<feature type="domain" description="TACO1/YebC-like N-terminal" evidence="9">
    <location>
        <begin position="5"/>
        <end position="75"/>
    </location>
</feature>
<dbReference type="HAMAP" id="MF_00693">
    <property type="entry name" value="Transcrip_reg_TACO1"/>
    <property type="match status" value="1"/>
</dbReference>
<keyword evidence="11" id="KW-1185">Reference proteome</keyword>
<accession>A0ABV4U9Z0</accession>
<dbReference type="PANTHER" id="PTHR12532:SF6">
    <property type="entry name" value="TRANSCRIPTIONAL REGULATORY PROTEIN YEBC-RELATED"/>
    <property type="match status" value="1"/>
</dbReference>
<dbReference type="NCBIfam" id="TIGR01033">
    <property type="entry name" value="YebC/PmpR family DNA-binding transcriptional regulator"/>
    <property type="match status" value="1"/>
</dbReference>
<dbReference type="GO" id="GO:0003677">
    <property type="term" value="F:DNA binding"/>
    <property type="evidence" value="ECO:0007669"/>
    <property type="project" value="UniProtKB-KW"/>
</dbReference>
<comment type="similarity">
    <text evidence="1 6">Belongs to the TACO1 family.</text>
</comment>
<organism evidence="10 11">
    <name type="scientific">Natronomicrosphaera hydrolytica</name>
    <dbReference type="NCBI Taxonomy" id="3242702"/>
    <lineage>
        <taxon>Bacteria</taxon>
        <taxon>Pseudomonadati</taxon>
        <taxon>Planctomycetota</taxon>
        <taxon>Phycisphaerae</taxon>
        <taxon>Phycisphaerales</taxon>
        <taxon>Phycisphaeraceae</taxon>
        <taxon>Natronomicrosphaera</taxon>
    </lineage>
</organism>
<keyword evidence="2 6" id="KW-0963">Cytoplasm</keyword>
<evidence type="ECO:0000256" key="6">
    <source>
        <dbReference type="HAMAP-Rule" id="MF_00693"/>
    </source>
</evidence>
<dbReference type="RefSeq" id="WP_425346006.1">
    <property type="nucleotide sequence ID" value="NZ_JBGUBD010000007.1"/>
</dbReference>
<evidence type="ECO:0000313" key="10">
    <source>
        <dbReference type="EMBL" id="MFA9479078.1"/>
    </source>
</evidence>
<evidence type="ECO:0000313" key="11">
    <source>
        <dbReference type="Proteomes" id="UP001575105"/>
    </source>
</evidence>
<dbReference type="Pfam" id="PF01709">
    <property type="entry name" value="Transcrip_reg"/>
    <property type="match status" value="1"/>
</dbReference>
<comment type="subcellular location">
    <subcellularLocation>
        <location evidence="6">Cytoplasm</location>
    </subcellularLocation>
</comment>
<sequence length="251" mass="26654">MAGHSKWANIKHKKARQDAKKGKMWSKCSRAIIVAAKAGGPDPAANLTLRYAIDEAKAANMPKDTIENAIKKGSGAAGGADYERVVYEGYGPGGVAVMLDILTDNRNRTAPEVRKLFEKCGGNLGASGCVSYLFQPKGEVFVTKTGPGTEEEAVMEAALEAGAEDVADAGESWQVLSEPNDCLAVREALEAAGMTVESAHVTMVPDNTINVTGRDAEKLLTLIDGLEDHDDVQKVYANFEIPDDQMAALEG</sequence>
<dbReference type="InterPro" id="IPR029072">
    <property type="entry name" value="YebC-like"/>
</dbReference>
<dbReference type="Pfam" id="PF20772">
    <property type="entry name" value="TACO1_YebC_N"/>
    <property type="match status" value="1"/>
</dbReference>
<dbReference type="InterPro" id="IPR002876">
    <property type="entry name" value="Transcrip_reg_TACO1-like"/>
</dbReference>
<dbReference type="InterPro" id="IPR017856">
    <property type="entry name" value="Integrase-like_N"/>
</dbReference>
<dbReference type="NCBIfam" id="NF001030">
    <property type="entry name" value="PRK00110.1"/>
    <property type="match status" value="1"/>
</dbReference>